<reference evidence="5" key="1">
    <citation type="submission" date="2022-07" db="EMBL/GenBank/DDBJ databases">
        <title>Phylogenomic reconstructions and comparative analyses of Kickxellomycotina fungi.</title>
        <authorList>
            <person name="Reynolds N.K."/>
            <person name="Stajich J.E."/>
            <person name="Barry K."/>
            <person name="Grigoriev I.V."/>
            <person name="Crous P."/>
            <person name="Smith M.E."/>
        </authorList>
    </citation>
    <scope>NUCLEOTIDE SEQUENCE</scope>
    <source>
        <strain evidence="5">NBRC 105413</strain>
    </source>
</reference>
<keyword evidence="1 2" id="KW-0728">SH3 domain</keyword>
<accession>A0A9W8CJE2</accession>
<dbReference type="PRINTS" id="PR00452">
    <property type="entry name" value="SH3DOMAIN"/>
</dbReference>
<protein>
    <submittedName>
        <fullName evidence="5">HOG (High osmolarity glycerol) pathway protein</fullName>
    </submittedName>
</protein>
<dbReference type="Pfam" id="PF00018">
    <property type="entry name" value="SH3_1"/>
    <property type="match status" value="1"/>
</dbReference>
<evidence type="ECO:0000256" key="2">
    <source>
        <dbReference type="PROSITE-ProRule" id="PRU00192"/>
    </source>
</evidence>
<evidence type="ECO:0000313" key="6">
    <source>
        <dbReference type="Proteomes" id="UP001145021"/>
    </source>
</evidence>
<dbReference type="Gene3D" id="2.30.30.40">
    <property type="entry name" value="SH3 Domains"/>
    <property type="match status" value="1"/>
</dbReference>
<gene>
    <name evidence="5" type="primary">NBP2</name>
    <name evidence="5" type="ORF">LPJ64_002118</name>
</gene>
<dbReference type="AlphaFoldDB" id="A0A9W8CJE2"/>
<dbReference type="PANTHER" id="PTHR14167">
    <property type="entry name" value="SH3 DOMAIN-CONTAINING"/>
    <property type="match status" value="1"/>
</dbReference>
<dbReference type="InterPro" id="IPR050384">
    <property type="entry name" value="Endophilin_SH3RF"/>
</dbReference>
<organism evidence="5 6">
    <name type="scientific">Coemansia asiatica</name>
    <dbReference type="NCBI Taxonomy" id="1052880"/>
    <lineage>
        <taxon>Eukaryota</taxon>
        <taxon>Fungi</taxon>
        <taxon>Fungi incertae sedis</taxon>
        <taxon>Zoopagomycota</taxon>
        <taxon>Kickxellomycotina</taxon>
        <taxon>Kickxellomycetes</taxon>
        <taxon>Kickxellales</taxon>
        <taxon>Kickxellaceae</taxon>
        <taxon>Coemansia</taxon>
    </lineage>
</organism>
<dbReference type="InterPro" id="IPR036028">
    <property type="entry name" value="SH3-like_dom_sf"/>
</dbReference>
<dbReference type="InterPro" id="IPR001452">
    <property type="entry name" value="SH3_domain"/>
</dbReference>
<feature type="region of interest" description="Disordered" evidence="3">
    <location>
        <begin position="22"/>
        <end position="67"/>
    </location>
</feature>
<sequence length="131" mass="14461">MKLFFATGLGLIVRDFAYHKNDPRHRGEHKEIKPEEEADPGNDSDPWGSFESGGPNVHVADDSGSGASSTIGIARALYDFEAENPTELGFAENDILHISYKQCDGWFVGYKGNQVGLIPENYVELTNTRSK</sequence>
<name>A0A9W8CJE2_9FUNG</name>
<comment type="caution">
    <text evidence="5">The sequence shown here is derived from an EMBL/GenBank/DDBJ whole genome shotgun (WGS) entry which is preliminary data.</text>
</comment>
<evidence type="ECO:0000259" key="4">
    <source>
        <dbReference type="PROSITE" id="PS50002"/>
    </source>
</evidence>
<evidence type="ECO:0000313" key="5">
    <source>
        <dbReference type="EMBL" id="KAJ1646423.1"/>
    </source>
</evidence>
<evidence type="ECO:0000256" key="1">
    <source>
        <dbReference type="ARBA" id="ARBA00022443"/>
    </source>
</evidence>
<dbReference type="SMART" id="SM00326">
    <property type="entry name" value="SH3"/>
    <property type="match status" value="1"/>
</dbReference>
<feature type="compositionally biased region" description="Basic and acidic residues" evidence="3">
    <location>
        <begin position="22"/>
        <end position="35"/>
    </location>
</feature>
<dbReference type="SUPFAM" id="SSF50044">
    <property type="entry name" value="SH3-domain"/>
    <property type="match status" value="1"/>
</dbReference>
<keyword evidence="6" id="KW-1185">Reference proteome</keyword>
<proteinExistence type="predicted"/>
<evidence type="ECO:0000256" key="3">
    <source>
        <dbReference type="SAM" id="MobiDB-lite"/>
    </source>
</evidence>
<dbReference type="Proteomes" id="UP001145021">
    <property type="component" value="Unassembled WGS sequence"/>
</dbReference>
<dbReference type="PROSITE" id="PS50002">
    <property type="entry name" value="SH3"/>
    <property type="match status" value="1"/>
</dbReference>
<dbReference type="EMBL" id="JANBOH010000062">
    <property type="protein sequence ID" value="KAJ1646423.1"/>
    <property type="molecule type" value="Genomic_DNA"/>
</dbReference>
<feature type="domain" description="SH3" evidence="4">
    <location>
        <begin position="69"/>
        <end position="128"/>
    </location>
</feature>